<reference evidence="1" key="1">
    <citation type="submission" date="2022-11" db="EMBL/GenBank/DDBJ databases">
        <title>beta-Carotene-producing bacterium, Jeongeuplla avenae sp. nov., alleviates the salt stress of Arabidopsis seedlings.</title>
        <authorList>
            <person name="Jiang L."/>
            <person name="Lee J."/>
        </authorList>
    </citation>
    <scope>NUCLEOTIDE SEQUENCE</scope>
    <source>
        <strain evidence="1">DY_R2A_6</strain>
    </source>
</reference>
<organism evidence="1 2">
    <name type="scientific">Antarcticirhabdus aurantiaca</name>
    <dbReference type="NCBI Taxonomy" id="2606717"/>
    <lineage>
        <taxon>Bacteria</taxon>
        <taxon>Pseudomonadati</taxon>
        <taxon>Pseudomonadota</taxon>
        <taxon>Alphaproteobacteria</taxon>
        <taxon>Hyphomicrobiales</taxon>
        <taxon>Aurantimonadaceae</taxon>
        <taxon>Antarcticirhabdus</taxon>
    </lineage>
</organism>
<sequence>MSAAPDLILAVDQGTSSTKCLVLDRTGAVVGQGSAMLGESCPRPGWVEQDPEAIWASVAAAVAATFAGGLDPARVAGVGFSTQRESMLLWDKATGHAVSPLLSWQDQRTKALAQDIGTPVVREAVRRISGLPLDPMFSALKARWLLDAHDPDRTRSTAGELALGTVDSWILFRLGGGHVTEIGNASRTQLLDTAAGTWSPELCEIFGVPMAALPQILPSTGPFPAIRSLAPLRDGTPVLSVMGDSHAALFGQGGFSPGTVKATFGTGSSVMGLVGSNTDRLDPGTCLTVGWQIGGEAPALAAEGNIRSAGATLRWLADLFGLSVDALVTEGLDAPAGSGVHLVPAFNGLGAPYWDDEAEGVITGFKLGTARAALARAAVESIPHQVADVVASVERTTGARVASLFADGGPSANDRLMQMMADLAGLTVLRAPVAGLSALGVAHMAGLSAGFWDIAALAATDRRHVAFRPAAPEAGRLAARTDWARAVARARLRPVAVAAGINQSASPAGNVAPLRAAG</sequence>
<gene>
    <name evidence="1" type="ORF">OXU80_25300</name>
</gene>
<keyword evidence="1" id="KW-0808">Transferase</keyword>
<name>A0ACD4NMX4_9HYPH</name>
<keyword evidence="1" id="KW-0418">Kinase</keyword>
<proteinExistence type="predicted"/>
<dbReference type="Proteomes" id="UP001163223">
    <property type="component" value="Chromosome"/>
</dbReference>
<dbReference type="EMBL" id="CP113520">
    <property type="protein sequence ID" value="WAJ28102.1"/>
    <property type="molecule type" value="Genomic_DNA"/>
</dbReference>
<protein>
    <submittedName>
        <fullName evidence="1">FGGY family carbohydrate kinase</fullName>
    </submittedName>
</protein>
<evidence type="ECO:0000313" key="1">
    <source>
        <dbReference type="EMBL" id="WAJ28102.1"/>
    </source>
</evidence>
<accession>A0ACD4NMX4</accession>
<keyword evidence="2" id="KW-1185">Reference proteome</keyword>
<evidence type="ECO:0000313" key="2">
    <source>
        <dbReference type="Proteomes" id="UP001163223"/>
    </source>
</evidence>